<dbReference type="EMBL" id="KZ857706">
    <property type="protein sequence ID" value="RDX39633.1"/>
    <property type="molecule type" value="Genomic_DNA"/>
</dbReference>
<evidence type="ECO:0000313" key="2">
    <source>
        <dbReference type="Proteomes" id="UP000256964"/>
    </source>
</evidence>
<gene>
    <name evidence="1" type="ORF">OH76DRAFT_1490955</name>
</gene>
<reference evidence="1 2" key="1">
    <citation type="journal article" date="2018" name="Biotechnol. Biofuels">
        <title>Integrative visual omics of the white-rot fungus Polyporus brumalis exposes the biotechnological potential of its oxidative enzymes for delignifying raw plant biomass.</title>
        <authorList>
            <person name="Miyauchi S."/>
            <person name="Rancon A."/>
            <person name="Drula E."/>
            <person name="Hage H."/>
            <person name="Chaduli D."/>
            <person name="Favel A."/>
            <person name="Grisel S."/>
            <person name="Henrissat B."/>
            <person name="Herpoel-Gimbert I."/>
            <person name="Ruiz-Duenas F.J."/>
            <person name="Chevret D."/>
            <person name="Hainaut M."/>
            <person name="Lin J."/>
            <person name="Wang M."/>
            <person name="Pangilinan J."/>
            <person name="Lipzen A."/>
            <person name="Lesage-Meessen L."/>
            <person name="Navarro D."/>
            <person name="Riley R."/>
            <person name="Grigoriev I.V."/>
            <person name="Zhou S."/>
            <person name="Raouche S."/>
            <person name="Rosso M.N."/>
        </authorList>
    </citation>
    <scope>NUCLEOTIDE SEQUENCE [LARGE SCALE GENOMIC DNA]</scope>
    <source>
        <strain evidence="1 2">BRFM 1820</strain>
    </source>
</reference>
<accession>A0A371CH88</accession>
<sequence>MNDHLKKLEFVFLDLHTDLVRFFAKSERPSGGSPSAPESSSLMDNVDARVDKTLGLVLTAQFNTIYDARAADGSLDLMYRVNYLRTRHRLQQGLDSARRYKATITATMDKWRPYFEMIMDKVHALLVTIHDRKISQSTFEELSLVVGNLLVQLSRKRTELVAEASKLRLRLECDWVTRTSRLSAYRLECASGTFDKMIEEAAAQHTVHATILNGVDALTQLTSSPTTVSTRDGVEICLDLLPQADVEFRELNVILDNLYKLAEPLLASLEKHIATTSGASANMTH</sequence>
<dbReference type="AlphaFoldDB" id="A0A371CH88"/>
<keyword evidence="2" id="KW-1185">Reference proteome</keyword>
<organism evidence="1 2">
    <name type="scientific">Lentinus brumalis</name>
    <dbReference type="NCBI Taxonomy" id="2498619"/>
    <lineage>
        <taxon>Eukaryota</taxon>
        <taxon>Fungi</taxon>
        <taxon>Dikarya</taxon>
        <taxon>Basidiomycota</taxon>
        <taxon>Agaricomycotina</taxon>
        <taxon>Agaricomycetes</taxon>
        <taxon>Polyporales</taxon>
        <taxon>Polyporaceae</taxon>
        <taxon>Lentinus</taxon>
    </lineage>
</organism>
<dbReference type="Proteomes" id="UP000256964">
    <property type="component" value="Unassembled WGS sequence"/>
</dbReference>
<name>A0A371CH88_9APHY</name>
<evidence type="ECO:0000313" key="1">
    <source>
        <dbReference type="EMBL" id="RDX39633.1"/>
    </source>
</evidence>
<proteinExistence type="predicted"/>
<protein>
    <submittedName>
        <fullName evidence="1">Uncharacterized protein</fullName>
    </submittedName>
</protein>